<sequence length="424" mass="47264">MRGAREMGLDSVGGLANHMIMAKLGPEGTGSLACVSRRFRDWADDDSLWSTFCADELHLLSPLDPLGNPMPTFKAAYQVWREAFGMYPWPLVTRVKRCWDRLKSWLVANFPEALATLRKGASEDKINKLENALQVNLPVPTRVLYRFCDGQALMSAEFSGHMLGNPLGLIGGYSFYDHEVNVYLLPLSQIVRETKKIARRMGFNSRSEYIVMANSSTNSAKIFILNCANGQLYVGTQNFARDGGLIPCVPNELINLRPDSERMRQQDAMLLWLEEHGSRLHDGIIKLREEGNIRSINLFPEQAPHCTAAMTNGVKVRASAVLAPEFSDLNDGSAKYMFSYSIRMSLLPEGCIINGLSFASCQLYWRHLFFHANDDLISDVEGEAVIGKFPLLHQGEAEFVYESCTPLTSSSGSVEGSFTFVPGR</sequence>
<dbReference type="AlphaFoldDB" id="A0A7J0DD10"/>
<gene>
    <name evidence="4" type="ORF">Acr_00g0021870</name>
</gene>
<dbReference type="SUPFAM" id="SSF160631">
    <property type="entry name" value="SMI1/KNR4-like"/>
    <property type="match status" value="1"/>
</dbReference>
<dbReference type="PROSITE" id="PS51087">
    <property type="entry name" value="APAG"/>
    <property type="match status" value="1"/>
</dbReference>
<dbReference type="InterPro" id="IPR037883">
    <property type="entry name" value="Knr4/Smi1-like_sf"/>
</dbReference>
<dbReference type="OrthoDB" id="2305498at2759"/>
<dbReference type="SUPFAM" id="SSF81383">
    <property type="entry name" value="F-box domain"/>
    <property type="match status" value="1"/>
</dbReference>
<dbReference type="EMBL" id="BJWL01000160">
    <property type="protein sequence ID" value="GFS32302.1"/>
    <property type="molecule type" value="Genomic_DNA"/>
</dbReference>
<comment type="caution">
    <text evidence="4">The sequence shown here is derived from an EMBL/GenBank/DDBJ whole genome shotgun (WGS) entry which is preliminary data.</text>
</comment>
<dbReference type="InterPro" id="IPR036047">
    <property type="entry name" value="F-box-like_dom_sf"/>
</dbReference>
<dbReference type="Proteomes" id="UP000585474">
    <property type="component" value="Unassembled WGS sequence"/>
</dbReference>
<dbReference type="PANTHER" id="PTHR47463:SF2">
    <property type="entry name" value="F-BOX PROTEIN SKIP16"/>
    <property type="match status" value="1"/>
</dbReference>
<evidence type="ECO:0000313" key="4">
    <source>
        <dbReference type="EMBL" id="GFS32302.1"/>
    </source>
</evidence>
<accession>A0A7J0DD10</accession>
<protein>
    <submittedName>
        <fullName evidence="4">SKP1/ASK-interacting protein 16</fullName>
    </submittedName>
</protein>
<name>A0A7J0DD10_9ERIC</name>
<dbReference type="Pfam" id="PF04379">
    <property type="entry name" value="DUF525"/>
    <property type="match status" value="1"/>
</dbReference>
<comment type="pathway">
    <text evidence="1">Protein modification; protein ubiquitination.</text>
</comment>
<evidence type="ECO:0000256" key="1">
    <source>
        <dbReference type="ARBA" id="ARBA00004906"/>
    </source>
</evidence>
<dbReference type="InterPro" id="IPR036767">
    <property type="entry name" value="ApaG_sf"/>
</dbReference>
<organism evidence="4 5">
    <name type="scientific">Actinidia rufa</name>
    <dbReference type="NCBI Taxonomy" id="165716"/>
    <lineage>
        <taxon>Eukaryota</taxon>
        <taxon>Viridiplantae</taxon>
        <taxon>Streptophyta</taxon>
        <taxon>Embryophyta</taxon>
        <taxon>Tracheophyta</taxon>
        <taxon>Spermatophyta</taxon>
        <taxon>Magnoliopsida</taxon>
        <taxon>eudicotyledons</taxon>
        <taxon>Gunneridae</taxon>
        <taxon>Pentapetalae</taxon>
        <taxon>asterids</taxon>
        <taxon>Ericales</taxon>
        <taxon>Actinidiaceae</taxon>
        <taxon>Actinidia</taxon>
    </lineage>
</organism>
<dbReference type="Gene3D" id="2.60.40.1470">
    <property type="entry name" value="ApaG domain"/>
    <property type="match status" value="1"/>
</dbReference>
<dbReference type="SUPFAM" id="SSF110069">
    <property type="entry name" value="ApaG-like"/>
    <property type="match status" value="1"/>
</dbReference>
<keyword evidence="5" id="KW-1185">Reference proteome</keyword>
<evidence type="ECO:0000256" key="2">
    <source>
        <dbReference type="ARBA" id="ARBA00022786"/>
    </source>
</evidence>
<dbReference type="InterPro" id="IPR007474">
    <property type="entry name" value="ApaG_domain"/>
</dbReference>
<feature type="domain" description="ApaG" evidence="3">
    <location>
        <begin position="308"/>
        <end position="424"/>
    </location>
</feature>
<evidence type="ECO:0000313" key="5">
    <source>
        <dbReference type="Proteomes" id="UP000585474"/>
    </source>
</evidence>
<dbReference type="PANTHER" id="PTHR47463">
    <property type="entry name" value="F-BOX PROTEIN SKIP16"/>
    <property type="match status" value="1"/>
</dbReference>
<proteinExistence type="predicted"/>
<evidence type="ECO:0000259" key="3">
    <source>
        <dbReference type="PROSITE" id="PS51087"/>
    </source>
</evidence>
<reference evidence="5" key="1">
    <citation type="submission" date="2019-07" db="EMBL/GenBank/DDBJ databases">
        <title>De Novo Assembly of kiwifruit Actinidia rufa.</title>
        <authorList>
            <person name="Sugita-Konishi S."/>
            <person name="Sato K."/>
            <person name="Mori E."/>
            <person name="Abe Y."/>
            <person name="Kisaki G."/>
            <person name="Hamano K."/>
            <person name="Suezawa K."/>
            <person name="Otani M."/>
            <person name="Fukuda T."/>
            <person name="Manabe T."/>
            <person name="Gomi K."/>
            <person name="Tabuchi M."/>
            <person name="Akimitsu K."/>
            <person name="Kataoka I."/>
        </authorList>
    </citation>
    <scope>NUCLEOTIDE SEQUENCE [LARGE SCALE GENOMIC DNA]</scope>
    <source>
        <strain evidence="5">cv. Fuchu</strain>
    </source>
</reference>
<keyword evidence="2" id="KW-0833">Ubl conjugation pathway</keyword>